<comment type="caution">
    <text evidence="1">The sequence shown here is derived from an EMBL/GenBank/DDBJ whole genome shotgun (WGS) entry which is preliminary data.</text>
</comment>
<dbReference type="InterPro" id="IPR046155">
    <property type="entry name" value="DUF6157"/>
</dbReference>
<accession>A0A7X3FLL7</accession>
<dbReference type="Pfam" id="PF19654">
    <property type="entry name" value="DUF6157"/>
    <property type="match status" value="1"/>
</dbReference>
<evidence type="ECO:0000313" key="1">
    <source>
        <dbReference type="EMBL" id="MVP01887.1"/>
    </source>
</evidence>
<dbReference type="Proteomes" id="UP000490800">
    <property type="component" value="Unassembled WGS sequence"/>
</dbReference>
<dbReference type="AlphaFoldDB" id="A0A7X3FLL7"/>
<protein>
    <submittedName>
        <fullName evidence="1">Uncharacterized protein</fullName>
    </submittedName>
</protein>
<proteinExistence type="predicted"/>
<keyword evidence="2" id="KW-1185">Reference proteome</keyword>
<dbReference type="EMBL" id="RHLK01000016">
    <property type="protein sequence ID" value="MVP01887.1"/>
    <property type="molecule type" value="Genomic_DNA"/>
</dbReference>
<sequence length="146" mass="17048">MTNRDFNYYQTFITVAPDSTILESMIPPSKKDGKTKALIEYELLIHHPYTFTQEEMIYEVHIRHKEIPEEIFKQRGTEIRDELFQKSHACMRASMLAKKYGWGIHFDDAGKIALYPVESPEYQRFLANESGRVKVLAAMRSSRAKT</sequence>
<reference evidence="1 2" key="1">
    <citation type="journal article" date="2019" name="Microorganisms">
        <title>Paenibacillus lutrae sp. nov., A Chitinolytic Species Isolated from A River Otter in Castril Natural Park, Granada, Spain.</title>
        <authorList>
            <person name="Rodriguez M."/>
            <person name="Reina J.C."/>
            <person name="Bejar V."/>
            <person name="Llamas I."/>
        </authorList>
    </citation>
    <scope>NUCLEOTIDE SEQUENCE [LARGE SCALE GENOMIC DNA]</scope>
    <source>
        <strain evidence="1 2">N10</strain>
    </source>
</reference>
<evidence type="ECO:0000313" key="2">
    <source>
        <dbReference type="Proteomes" id="UP000490800"/>
    </source>
</evidence>
<dbReference type="RefSeq" id="WP_166542111.1">
    <property type="nucleotide sequence ID" value="NZ_RHLK01000016.1"/>
</dbReference>
<organism evidence="1 2">
    <name type="scientific">Paenibacillus lutrae</name>
    <dbReference type="NCBI Taxonomy" id="2078573"/>
    <lineage>
        <taxon>Bacteria</taxon>
        <taxon>Bacillati</taxon>
        <taxon>Bacillota</taxon>
        <taxon>Bacilli</taxon>
        <taxon>Bacillales</taxon>
        <taxon>Paenibacillaceae</taxon>
        <taxon>Paenibacillus</taxon>
    </lineage>
</organism>
<name>A0A7X3FLL7_9BACL</name>
<gene>
    <name evidence="1" type="ORF">EDM21_20620</name>
</gene>